<comment type="caution">
    <text evidence="1">The sequence shown here is derived from an EMBL/GenBank/DDBJ whole genome shotgun (WGS) entry which is preliminary data.</text>
</comment>
<organism evidence="1 2">
    <name type="scientific">Candidatus Thiodubiliella endoseptemdiera</name>
    <dbReference type="NCBI Taxonomy" id="2738886"/>
    <lineage>
        <taxon>Bacteria</taxon>
        <taxon>Pseudomonadati</taxon>
        <taxon>Pseudomonadota</taxon>
        <taxon>Gammaproteobacteria</taxon>
        <taxon>Candidatus Pseudothioglobaceae</taxon>
        <taxon>Candidatus Thiodubiliella</taxon>
    </lineage>
</organism>
<proteinExistence type="predicted"/>
<protein>
    <submittedName>
        <fullName evidence="1">Uncharacterized protein</fullName>
    </submittedName>
</protein>
<accession>A0A853F1Z1</accession>
<sequence length="124" mass="14097">MALFSQTPFLNGGLFECLDREATDEEKQQYEQNKNSRKVGSAIRVDGFSDRTDNELKFDNQLLFNDDEQDLGLISLFEQYQFTVEESTPADVEVALDPELLGKVFENLLATYNPETGNKPASHR</sequence>
<evidence type="ECO:0000313" key="1">
    <source>
        <dbReference type="EMBL" id="NYT26961.1"/>
    </source>
</evidence>
<evidence type="ECO:0000313" key="2">
    <source>
        <dbReference type="Proteomes" id="UP000568751"/>
    </source>
</evidence>
<gene>
    <name evidence="1" type="ORF">H0A76_03025</name>
</gene>
<name>A0A853F1Z1_9GAMM</name>
<dbReference type="EMBL" id="JACCHT010000001">
    <property type="protein sequence ID" value="NYT26961.1"/>
    <property type="molecule type" value="Genomic_DNA"/>
</dbReference>
<reference evidence="1 2" key="1">
    <citation type="submission" date="2020-05" db="EMBL/GenBank/DDBJ databases">
        <title>Horizontal transmission and recombination maintain forever young bacterial symbiont genomes.</title>
        <authorList>
            <person name="Russell S.L."/>
            <person name="Pepper-Tunick E."/>
            <person name="Svedberg J."/>
            <person name="Byrne A."/>
            <person name="Ruelas Castillo J."/>
            <person name="Vollmers C."/>
            <person name="Beinart R.A."/>
            <person name="Corbett-Detig R."/>
        </authorList>
    </citation>
    <scope>NUCLEOTIDE SEQUENCE [LARGE SCALE GENOMIC DNA]</scope>
    <source>
        <strain evidence="1">455</strain>
    </source>
</reference>
<dbReference type="AlphaFoldDB" id="A0A853F1Z1"/>
<dbReference type="Proteomes" id="UP000568751">
    <property type="component" value="Unassembled WGS sequence"/>
</dbReference>